<protein>
    <submittedName>
        <fullName evidence="2">Uncharacterized protein</fullName>
    </submittedName>
</protein>
<proteinExistence type="predicted"/>
<sequence length="127" mass="14154">MKKFRRSHGQDIQNHMKNAMNSKTPFVFIIVAAFGAIFFLGSNYSEVTAQPITGINIGNTTSEASDTFFQLDDSIETVKFLVNETRSAISNNNNTEAENLLGQIYNELIQISNNSTNLIWDLSNEGN</sequence>
<dbReference type="RefSeq" id="WP_144733644.1">
    <property type="nucleotide sequence ID" value="NZ_ML675590.1"/>
</dbReference>
<gene>
    <name evidence="2" type="ORF">NARC_150027</name>
</gene>
<reference evidence="2 3" key="1">
    <citation type="journal article" date="2019" name="Front. Microbiol.">
        <title>Ammonia Oxidation by the Arctic Terrestrial Thaumarchaeote Candidatus Nitrosocosmicus arcticus Is Stimulated by Increasing Temperatures.</title>
        <authorList>
            <person name="Alves R.J.E."/>
            <person name="Kerou M."/>
            <person name="Zappe A."/>
            <person name="Bittner R."/>
            <person name="Abby S.S."/>
            <person name="Schmidt H.A."/>
            <person name="Pfeifer K."/>
            <person name="Schleper C."/>
        </authorList>
    </citation>
    <scope>NUCLEOTIDE SEQUENCE [LARGE SCALE GENOMIC DNA]</scope>
    <source>
        <strain evidence="2 3">Kfb</strain>
    </source>
</reference>
<keyword evidence="1" id="KW-0812">Transmembrane</keyword>
<comment type="caution">
    <text evidence="2">The sequence shown here is derived from an EMBL/GenBank/DDBJ whole genome shotgun (WGS) entry which is preliminary data.</text>
</comment>
<organism evidence="2 3">
    <name type="scientific">Candidatus Nitrosocosmicus arcticus</name>
    <dbReference type="NCBI Taxonomy" id="2035267"/>
    <lineage>
        <taxon>Archaea</taxon>
        <taxon>Nitrososphaerota</taxon>
        <taxon>Nitrososphaeria</taxon>
        <taxon>Nitrososphaerales</taxon>
        <taxon>Nitrososphaeraceae</taxon>
        <taxon>Candidatus Nitrosocosmicus</taxon>
    </lineage>
</organism>
<feature type="transmembrane region" description="Helical" evidence="1">
    <location>
        <begin position="26"/>
        <end position="44"/>
    </location>
</feature>
<dbReference type="OrthoDB" id="12038at2157"/>
<dbReference type="Proteomes" id="UP000315289">
    <property type="component" value="Unassembled WGS sequence"/>
</dbReference>
<evidence type="ECO:0000256" key="1">
    <source>
        <dbReference type="SAM" id="Phobius"/>
    </source>
</evidence>
<name>A0A557SS41_9ARCH</name>
<accession>A0A557SS41</accession>
<evidence type="ECO:0000313" key="2">
    <source>
        <dbReference type="EMBL" id="TVP39433.1"/>
    </source>
</evidence>
<keyword evidence="1" id="KW-0472">Membrane</keyword>
<dbReference type="AlphaFoldDB" id="A0A557SS41"/>
<keyword evidence="1" id="KW-1133">Transmembrane helix</keyword>
<keyword evidence="3" id="KW-1185">Reference proteome</keyword>
<evidence type="ECO:0000313" key="3">
    <source>
        <dbReference type="Proteomes" id="UP000315289"/>
    </source>
</evidence>
<dbReference type="EMBL" id="VOAH01000015">
    <property type="protein sequence ID" value="TVP39433.1"/>
    <property type="molecule type" value="Genomic_DNA"/>
</dbReference>